<name>A0A3E2NQN3_9SPHI</name>
<evidence type="ECO:0000313" key="3">
    <source>
        <dbReference type="Proteomes" id="UP000260823"/>
    </source>
</evidence>
<dbReference type="OrthoDB" id="886674at2"/>
<proteinExistence type="predicted"/>
<protein>
    <recommendedName>
        <fullName evidence="4">DUF4292 domain-containing protein</fullName>
    </recommendedName>
</protein>
<feature type="chain" id="PRO_5017699633" description="DUF4292 domain-containing protein" evidence="1">
    <location>
        <begin position="22"/>
        <end position="269"/>
    </location>
</feature>
<dbReference type="EMBL" id="QWDE01000002">
    <property type="protein sequence ID" value="RFZ83306.1"/>
    <property type="molecule type" value="Genomic_DNA"/>
</dbReference>
<evidence type="ECO:0008006" key="4">
    <source>
        <dbReference type="Google" id="ProtNLM"/>
    </source>
</evidence>
<dbReference type="PROSITE" id="PS51257">
    <property type="entry name" value="PROKAR_LIPOPROTEIN"/>
    <property type="match status" value="1"/>
</dbReference>
<reference evidence="2 3" key="1">
    <citation type="submission" date="2018-08" db="EMBL/GenBank/DDBJ databases">
        <title>Mucilaginibacter terrae sp. nov., isolated from manganese diggings.</title>
        <authorList>
            <person name="Huang Y."/>
            <person name="Zhou Z."/>
        </authorList>
    </citation>
    <scope>NUCLEOTIDE SEQUENCE [LARGE SCALE GENOMIC DNA]</scope>
    <source>
        <strain evidence="2 3">ZH6</strain>
    </source>
</reference>
<evidence type="ECO:0000313" key="2">
    <source>
        <dbReference type="EMBL" id="RFZ83306.1"/>
    </source>
</evidence>
<keyword evidence="3" id="KW-1185">Reference proteome</keyword>
<accession>A0A3E2NQN3</accession>
<organism evidence="2 3">
    <name type="scientific">Mucilaginibacter terrenus</name>
    <dbReference type="NCBI Taxonomy" id="2482727"/>
    <lineage>
        <taxon>Bacteria</taxon>
        <taxon>Pseudomonadati</taxon>
        <taxon>Bacteroidota</taxon>
        <taxon>Sphingobacteriia</taxon>
        <taxon>Sphingobacteriales</taxon>
        <taxon>Sphingobacteriaceae</taxon>
        <taxon>Mucilaginibacter</taxon>
    </lineage>
</organism>
<keyword evidence="1" id="KW-0732">Signal</keyword>
<gene>
    <name evidence="2" type="ORF">DYU05_14320</name>
</gene>
<dbReference type="RefSeq" id="WP_117383781.1">
    <property type="nucleotide sequence ID" value="NZ_QWDE01000002.1"/>
</dbReference>
<evidence type="ECO:0000256" key="1">
    <source>
        <dbReference type="SAM" id="SignalP"/>
    </source>
</evidence>
<dbReference type="AlphaFoldDB" id="A0A3E2NQN3"/>
<comment type="caution">
    <text evidence="2">The sequence shown here is derived from an EMBL/GenBank/DDBJ whole genome shotgun (WGS) entry which is preliminary data.</text>
</comment>
<dbReference type="Proteomes" id="UP000260823">
    <property type="component" value="Unassembled WGS sequence"/>
</dbReference>
<sequence>MRNTALLLLAAIILASCGGGKAPSSTNGAISTPSLKAKLSSVYQGVWIKSDYIDKVARTKSVLASVDLVTGMSGINIDTNLLRGDSMLVNVSWDNHNNGEVSLKFYPGKKPNTLQFGEDELGYSIVNGDTTLLLYQVYKGVLYKTPYRKVFETSPEENLSYAINYAINKALLTGDYLLKTGEKNEKVTFTPEGKVVGLPGVKSFQVDTDMKYGTMQNVDQLTFDSFTSHEQTFAYVIKDNTLSLFEVKPNSKQTLLTMGKLKYSLVRAK</sequence>
<feature type="signal peptide" evidence="1">
    <location>
        <begin position="1"/>
        <end position="21"/>
    </location>
</feature>